<feature type="transmembrane region" description="Helical" evidence="7">
    <location>
        <begin position="233"/>
        <end position="254"/>
    </location>
</feature>
<dbReference type="CDD" id="cd06173">
    <property type="entry name" value="MFS_MefA_like"/>
    <property type="match status" value="1"/>
</dbReference>
<dbReference type="Pfam" id="PF05977">
    <property type="entry name" value="MFS_3"/>
    <property type="match status" value="1"/>
</dbReference>
<dbReference type="Proteomes" id="UP000326702">
    <property type="component" value="Chromosome"/>
</dbReference>
<keyword evidence="2" id="KW-0813">Transport</keyword>
<feature type="transmembrane region" description="Helical" evidence="7">
    <location>
        <begin position="50"/>
        <end position="71"/>
    </location>
</feature>
<dbReference type="OrthoDB" id="5494559at2"/>
<evidence type="ECO:0000256" key="3">
    <source>
        <dbReference type="ARBA" id="ARBA00022475"/>
    </source>
</evidence>
<dbReference type="GO" id="GO:0005886">
    <property type="term" value="C:plasma membrane"/>
    <property type="evidence" value="ECO:0007669"/>
    <property type="project" value="UniProtKB-SubCell"/>
</dbReference>
<proteinExistence type="predicted"/>
<dbReference type="PANTHER" id="PTHR23513">
    <property type="entry name" value="INTEGRAL MEMBRANE EFFLUX PROTEIN-RELATED"/>
    <property type="match status" value="1"/>
</dbReference>
<feature type="transmembrane region" description="Helical" evidence="7">
    <location>
        <begin position="295"/>
        <end position="314"/>
    </location>
</feature>
<dbReference type="RefSeq" id="WP_036955382.1">
    <property type="nucleotide sequence ID" value="NZ_BAABIH010000014.1"/>
</dbReference>
<sequence>MSALSALVDVRPLKDAPFRRLWLGSTGSQLGTQMTATAVMLQLWHDTGSTVWTGAVGIAHVVPLVVVGLLAGSFADRHDRRRIVLAATAAQLVVSAALVAQALAGGIAPGALLVLVFLQTTAGSVGGPARRTFTAALLEPRHVAGGFALMGMSFQLAVLLGPALAGLVAGTWGVAGCYLVDTVSFLGSLYAVWRLPVLRAERTDAPTRGTWATGVHDAVDGLRYVARHPLVRAAFVVDLAATVLAMPVSLFPALNDERFDGAPQTFGLFAAALAGGGIAANVVSGTFTRRGRPGATMLVGAICWGVFLAVAGAVQSGWATLLFLALAGASDTVSVVSRGTLVQTVTPDAYRGRVAAAELAVGAGGPDLGNMRGGVVAGLTSPTAAMVSGGLACVVVVGALATRVRELRSSRVSETAVGSGG</sequence>
<keyword evidence="6 7" id="KW-0472">Membrane</keyword>
<reference evidence="8 9" key="1">
    <citation type="submission" date="2019-10" db="EMBL/GenBank/DDBJ databases">
        <title>Genome sequence of Luteimicrobium xylanilyticum HY-24.</title>
        <authorList>
            <person name="Kim D.Y."/>
            <person name="Park H.-Y."/>
        </authorList>
    </citation>
    <scope>NUCLEOTIDE SEQUENCE [LARGE SCALE GENOMIC DNA]</scope>
    <source>
        <strain evidence="8 9">HY-24</strain>
    </source>
</reference>
<evidence type="ECO:0000256" key="6">
    <source>
        <dbReference type="ARBA" id="ARBA00023136"/>
    </source>
</evidence>
<dbReference type="InterPro" id="IPR036259">
    <property type="entry name" value="MFS_trans_sf"/>
</dbReference>
<evidence type="ECO:0000256" key="1">
    <source>
        <dbReference type="ARBA" id="ARBA00004429"/>
    </source>
</evidence>
<protein>
    <submittedName>
        <fullName evidence="8">Enterobactin exporter EntS</fullName>
    </submittedName>
</protein>
<dbReference type="Gene3D" id="1.20.1250.20">
    <property type="entry name" value="MFS general substrate transporter like domains"/>
    <property type="match status" value="1"/>
</dbReference>
<feature type="transmembrane region" description="Helical" evidence="7">
    <location>
        <begin position="375"/>
        <end position="401"/>
    </location>
</feature>
<feature type="transmembrane region" description="Helical" evidence="7">
    <location>
        <begin position="266"/>
        <end position="283"/>
    </location>
</feature>
<dbReference type="EMBL" id="CP045529">
    <property type="protein sequence ID" value="QFV00193.1"/>
    <property type="molecule type" value="Genomic_DNA"/>
</dbReference>
<evidence type="ECO:0000313" key="9">
    <source>
        <dbReference type="Proteomes" id="UP000326702"/>
    </source>
</evidence>
<dbReference type="PANTHER" id="PTHR23513:SF9">
    <property type="entry name" value="ENTEROBACTIN EXPORTER ENTS"/>
    <property type="match status" value="1"/>
</dbReference>
<gene>
    <name evidence="8" type="ORF">KDY119_03728</name>
</gene>
<name>A0A5P9QGI6_9MICO</name>
<evidence type="ECO:0000256" key="2">
    <source>
        <dbReference type="ARBA" id="ARBA00022448"/>
    </source>
</evidence>
<dbReference type="SUPFAM" id="SSF103473">
    <property type="entry name" value="MFS general substrate transporter"/>
    <property type="match status" value="1"/>
</dbReference>
<dbReference type="KEGG" id="lxl:KDY119_03728"/>
<comment type="subcellular location">
    <subcellularLocation>
        <location evidence="1">Cell inner membrane</location>
        <topology evidence="1">Multi-pass membrane protein</topology>
    </subcellularLocation>
</comment>
<keyword evidence="3" id="KW-1003">Cell membrane</keyword>
<evidence type="ECO:0000256" key="4">
    <source>
        <dbReference type="ARBA" id="ARBA00022692"/>
    </source>
</evidence>
<evidence type="ECO:0000256" key="5">
    <source>
        <dbReference type="ARBA" id="ARBA00022989"/>
    </source>
</evidence>
<dbReference type="AlphaFoldDB" id="A0A5P9QGI6"/>
<evidence type="ECO:0000256" key="7">
    <source>
        <dbReference type="SAM" id="Phobius"/>
    </source>
</evidence>
<evidence type="ECO:0000313" key="8">
    <source>
        <dbReference type="EMBL" id="QFV00193.1"/>
    </source>
</evidence>
<feature type="transmembrane region" description="Helical" evidence="7">
    <location>
        <begin position="21"/>
        <end position="44"/>
    </location>
</feature>
<keyword evidence="5 7" id="KW-1133">Transmembrane helix</keyword>
<keyword evidence="4 7" id="KW-0812">Transmembrane</keyword>
<keyword evidence="9" id="KW-1185">Reference proteome</keyword>
<organism evidence="8 9">
    <name type="scientific">Luteimicrobium xylanilyticum</name>
    <dbReference type="NCBI Taxonomy" id="1133546"/>
    <lineage>
        <taxon>Bacteria</taxon>
        <taxon>Bacillati</taxon>
        <taxon>Actinomycetota</taxon>
        <taxon>Actinomycetes</taxon>
        <taxon>Micrococcales</taxon>
        <taxon>Luteimicrobium</taxon>
    </lineage>
</organism>
<dbReference type="InterPro" id="IPR010290">
    <property type="entry name" value="TM_effector"/>
</dbReference>
<accession>A0A5P9QGI6</accession>